<dbReference type="InterPro" id="IPR036397">
    <property type="entry name" value="RNaseH_sf"/>
</dbReference>
<accession>A0A2G5SJM3</accession>
<dbReference type="InterPro" id="IPR043128">
    <property type="entry name" value="Rev_trsase/Diguanyl_cyclase"/>
</dbReference>
<dbReference type="Gene3D" id="3.30.420.10">
    <property type="entry name" value="Ribonuclease H-like superfamily/Ribonuclease H"/>
    <property type="match status" value="1"/>
</dbReference>
<keyword evidence="11" id="KW-1185">Reference proteome</keyword>
<name>A0A2G5SJM3_9PELO</name>
<dbReference type="STRING" id="1611254.A0A2G5SJM3"/>
<evidence type="ECO:0000313" key="10">
    <source>
        <dbReference type="EMBL" id="PIC15066.1"/>
    </source>
</evidence>
<dbReference type="SUPFAM" id="SSF56349">
    <property type="entry name" value="DNA breaking-rejoining enzymes"/>
    <property type="match status" value="1"/>
</dbReference>
<reference evidence="11" key="1">
    <citation type="submission" date="2017-10" db="EMBL/GenBank/DDBJ databases">
        <title>Rapid genome shrinkage in a self-fertile nematode reveals novel sperm competition proteins.</title>
        <authorList>
            <person name="Yin D."/>
            <person name="Schwarz E.M."/>
            <person name="Thomas C.G."/>
            <person name="Felde R.L."/>
            <person name="Korf I.F."/>
            <person name="Cutter A.D."/>
            <person name="Schartner C.M."/>
            <person name="Ralston E.J."/>
            <person name="Meyer B.J."/>
            <person name="Haag E.S."/>
        </authorList>
    </citation>
    <scope>NUCLEOTIDE SEQUENCE [LARGE SCALE GENOMIC DNA]</scope>
    <source>
        <strain evidence="11">JU1422</strain>
    </source>
</reference>
<comment type="subcellular location">
    <subcellularLocation>
        <location evidence="1">Membrane</location>
        <topology evidence="1">Multi-pass membrane protein</topology>
    </subcellularLocation>
</comment>
<dbReference type="PROSITE" id="PS50878">
    <property type="entry name" value="RT_POL"/>
    <property type="match status" value="1"/>
</dbReference>
<evidence type="ECO:0000256" key="1">
    <source>
        <dbReference type="ARBA" id="ARBA00004141"/>
    </source>
</evidence>
<evidence type="ECO:0000256" key="4">
    <source>
        <dbReference type="ARBA" id="ARBA00022989"/>
    </source>
</evidence>
<dbReference type="Gene3D" id="3.30.70.270">
    <property type="match status" value="1"/>
</dbReference>
<feature type="transmembrane region" description="Helical" evidence="8">
    <location>
        <begin position="750"/>
        <end position="778"/>
    </location>
</feature>
<dbReference type="InterPro" id="IPR012496">
    <property type="entry name" value="TMC_dom"/>
</dbReference>
<keyword evidence="4 8" id="KW-1133">Transmembrane helix</keyword>
<feature type="compositionally biased region" description="Acidic residues" evidence="7">
    <location>
        <begin position="959"/>
        <end position="972"/>
    </location>
</feature>
<dbReference type="EMBL" id="PDUG01000006">
    <property type="protein sequence ID" value="PIC15066.1"/>
    <property type="molecule type" value="Genomic_DNA"/>
</dbReference>
<feature type="transmembrane region" description="Helical" evidence="8">
    <location>
        <begin position="180"/>
        <end position="201"/>
    </location>
</feature>
<dbReference type="PANTHER" id="PTHR23302">
    <property type="entry name" value="TRANSMEMBRANE CHANNEL-RELATED"/>
    <property type="match status" value="1"/>
</dbReference>
<evidence type="ECO:0000256" key="3">
    <source>
        <dbReference type="ARBA" id="ARBA00022692"/>
    </source>
</evidence>
<dbReference type="InterPro" id="IPR043502">
    <property type="entry name" value="DNA/RNA_pol_sf"/>
</dbReference>
<gene>
    <name evidence="10" type="primary">Cnig_chr_X.g22183</name>
    <name evidence="10" type="ORF">B9Z55_022183</name>
</gene>
<dbReference type="Proteomes" id="UP000230233">
    <property type="component" value="Chromosome X"/>
</dbReference>
<feature type="region of interest" description="Disordered" evidence="7">
    <location>
        <begin position="942"/>
        <end position="974"/>
    </location>
</feature>
<evidence type="ECO:0000256" key="7">
    <source>
        <dbReference type="SAM" id="MobiDB-lite"/>
    </source>
</evidence>
<feature type="transmembrane region" description="Helical" evidence="8">
    <location>
        <begin position="435"/>
        <end position="455"/>
    </location>
</feature>
<feature type="transmembrane region" description="Helical" evidence="8">
    <location>
        <begin position="267"/>
        <end position="289"/>
    </location>
</feature>
<feature type="transmembrane region" description="Helical" evidence="8">
    <location>
        <begin position="687"/>
        <end position="708"/>
    </location>
</feature>
<feature type="compositionally biased region" description="Polar residues" evidence="7">
    <location>
        <begin position="2245"/>
        <end position="2254"/>
    </location>
</feature>
<evidence type="ECO:0000313" key="11">
    <source>
        <dbReference type="Proteomes" id="UP000230233"/>
    </source>
</evidence>
<feature type="region of interest" description="Disordered" evidence="7">
    <location>
        <begin position="2188"/>
        <end position="2274"/>
    </location>
</feature>
<feature type="transmembrane region" description="Helical" evidence="8">
    <location>
        <begin position="798"/>
        <end position="819"/>
    </location>
</feature>
<feature type="region of interest" description="Disordered" evidence="7">
    <location>
        <begin position="1069"/>
        <end position="1097"/>
    </location>
</feature>
<dbReference type="CDD" id="cd09275">
    <property type="entry name" value="RNase_HI_RT_DIRS1"/>
    <property type="match status" value="1"/>
</dbReference>
<dbReference type="GO" id="GO:0003677">
    <property type="term" value="F:DNA binding"/>
    <property type="evidence" value="ECO:0007669"/>
    <property type="project" value="InterPro"/>
</dbReference>
<dbReference type="GO" id="GO:0004523">
    <property type="term" value="F:RNA-DNA hybrid ribonuclease activity"/>
    <property type="evidence" value="ECO:0007669"/>
    <property type="project" value="InterPro"/>
</dbReference>
<evidence type="ECO:0000256" key="2">
    <source>
        <dbReference type="ARBA" id="ARBA00006510"/>
    </source>
</evidence>
<dbReference type="InterPro" id="IPR000477">
    <property type="entry name" value="RT_dom"/>
</dbReference>
<organism evidence="10 11">
    <name type="scientific">Caenorhabditis nigoni</name>
    <dbReference type="NCBI Taxonomy" id="1611254"/>
    <lineage>
        <taxon>Eukaryota</taxon>
        <taxon>Metazoa</taxon>
        <taxon>Ecdysozoa</taxon>
        <taxon>Nematoda</taxon>
        <taxon>Chromadorea</taxon>
        <taxon>Rhabditida</taxon>
        <taxon>Rhabditina</taxon>
        <taxon>Rhabditomorpha</taxon>
        <taxon>Rhabditoidea</taxon>
        <taxon>Rhabditidae</taxon>
        <taxon>Peloderinae</taxon>
        <taxon>Caenorhabditis</taxon>
    </lineage>
</organism>
<dbReference type="GO" id="GO:0006310">
    <property type="term" value="P:DNA recombination"/>
    <property type="evidence" value="ECO:0007669"/>
    <property type="project" value="UniProtKB-KW"/>
</dbReference>
<evidence type="ECO:0000259" key="9">
    <source>
        <dbReference type="PROSITE" id="PS50878"/>
    </source>
</evidence>
<keyword evidence="5 8" id="KW-0472">Membrane</keyword>
<dbReference type="InterPro" id="IPR002156">
    <property type="entry name" value="RNaseH_domain"/>
</dbReference>
<proteinExistence type="inferred from homology"/>
<dbReference type="Pfam" id="PF13456">
    <property type="entry name" value="RVT_3"/>
    <property type="match status" value="1"/>
</dbReference>
<dbReference type="Pfam" id="PF00078">
    <property type="entry name" value="RVT_1"/>
    <property type="match status" value="1"/>
</dbReference>
<comment type="caution">
    <text evidence="10">The sequence shown here is derived from an EMBL/GenBank/DDBJ whole genome shotgun (WGS) entry which is preliminary data.</text>
</comment>
<dbReference type="Pfam" id="PF07810">
    <property type="entry name" value="TMC"/>
    <property type="match status" value="1"/>
</dbReference>
<dbReference type="GO" id="GO:0015074">
    <property type="term" value="P:DNA integration"/>
    <property type="evidence" value="ECO:0007669"/>
    <property type="project" value="InterPro"/>
</dbReference>
<feature type="compositionally biased region" description="Acidic residues" evidence="7">
    <location>
        <begin position="2189"/>
        <end position="2199"/>
    </location>
</feature>
<evidence type="ECO:0000256" key="5">
    <source>
        <dbReference type="ARBA" id="ARBA00023136"/>
    </source>
</evidence>
<dbReference type="GO" id="GO:0008381">
    <property type="term" value="F:mechanosensitive monoatomic ion channel activity"/>
    <property type="evidence" value="ECO:0007669"/>
    <property type="project" value="TreeGrafter"/>
</dbReference>
<evidence type="ECO:0000256" key="6">
    <source>
        <dbReference type="ARBA" id="ARBA00023172"/>
    </source>
</evidence>
<feature type="domain" description="Reverse transcriptase" evidence="9">
    <location>
        <begin position="1323"/>
        <end position="1508"/>
    </location>
</feature>
<dbReference type="InterPro" id="IPR038900">
    <property type="entry name" value="TMC"/>
</dbReference>
<keyword evidence="3 8" id="KW-0812">Transmembrane</keyword>
<dbReference type="InterPro" id="IPR011010">
    <property type="entry name" value="DNA_brk_join_enz"/>
</dbReference>
<feature type="region of interest" description="Disordered" evidence="7">
    <location>
        <begin position="1000"/>
        <end position="1020"/>
    </location>
</feature>
<sequence length="2274" mass="258893">MNGIEILPEGLRNNPLVQRRASVFHDLITVFRKNTTQRFVQNTLDPFSPIIPWTAAYQPETDAFINKGDKQRETDEDGNPLTRQALLERIRQKKEVIGKLRCQAWSMTRKRRTLKLAQKYLEQHESKVSRSHLYMEEMRKRARLMKRSFSNFKTYLIPWESKIKRIESHFGSVVSSYFTFLRWIVFVNIMITLIAVAFVVLPETLADSVGNEGRNNRTKTRKQIPANEKVHADELAVVWHYDGYLRYSPLFYGYYSDDPFLGNKIKYALPLAYFMVTLTIFAYSFFAILRKMAANARMSKLSGSKAEQYIFNWKLFTGWDYTIGNSETASNTVMAVVIKLRESIADIKKDSHGKFRLLQFTLRVFANVVICAMLGFSIYCIIFAVQKSQVQDDGNLFTKNQVPSVVSTITHVFPMIFDLIGRMENYHPRTALRAHLGRVLILYTVNYITLIFALFEKMTALRDRVNSTSTVKHHVKRQQGGWNPNIQRPPPYASRAEVRQMSEFLAANTRRFQTVSQRTTRSVTTPFTVAPQYGPFNVNNPNAIFHNGTHSTSFESQVLGPKVLPIFTPPPRKYQNYSPGNVGQQFGGPDFPKHQTYSKSTPLPRVRTKPPWMFTTTIMPTVQKKPGSISTPSAEQDTVELDESKEIAAKDGSGNEQTIHTNEAALRRNQDGHNNDICWETIIGQEIVKLVTMDLIFTILSILVIDFLRGLWIKYCSSWWCWDIETTFPEYGEFKVAENVLHIINNQGMIWLGLFFAPLLPAINNIKLIILMYIRGWAVMTCNVPAREIFRASRSSNFYLGILLIWLLLCTLPVGFVIASMSPSRSCGPFARYEHFYTVVTREIEKRVDQTVLSYIRHIASPGVVIPIILFLILIIYFLFSLVRGLREANTDLQAQLVHERTEEKKKIFELAGGKKNKFEKDRDKKRSNDYIPLIEQRRREPWRQYHEQEADNGLASDSSEESDIGEEEEEERQPIAAYALRSSETPPETLQVTAFHPSLGSLIENREMEDEESSSGEPLPMIHKSVSFQGPSNIQMRQSISTESCSQISRSAIQVATPEEIRNFVASTIKETDLEEEPTPDDKKLSSSKDVAPEFMPWPSADEAKALREKMRLKAPLMLTRASVEETPKGAKSDTDFRPPVPIHRILCFSLKSGEKGRAKMADSVDKATLKQFGEEILGKMAEMVKEVGTEKKKKSRIRRDSSSFDMRALSEAREVLGNTEARDSVVAEAEKEASSVSSALSTATTPQIVNREGMSFPDRLSAAIDFWESICDVDWVLSVIEDGYKIQLNPNVALPEPQGLRPSVARHKEFIVAEIERLEAEGVLTRSDHQPRCVSPLHIVDQGKKKRMILDLSELNESLVPPRFKLENLKTAWPFLEEARFAATFDFKSGYHHIKIHKESQDLLSFSLTNPPTAPYFSFRGMPFGLSTAPWLFTKIFKVLVLKWRAEGIKIFLYLDDGLIVGKTEREVARAVRKVREDLSCAGVCVAEEKSFWVPDAKFTWLGYECDLVAREVRGTEKRMAKWQFALEELRRSVAPTVLDRMKFLGCLASFELVAGDVGVGRARCLMQTVGESQRKKNESATVKKKKTPGEEREIEYWRERGSELLKRSIVEIERKFDLFLYTDASARGIGAVLKNERDDVLWKMSELGDSDFDRQSSAWRELTAVKRAAEELVGKVNGNIKVLVDSQAAVSVLRRGSMKTELHELAEKVWEDLSRVGESQFLWIPREQNVDADEASRNFDFDDWGVADRVFRQAQRMWGEIKVDWFADANNRKTELYFSRYPEFGTSGVNVFDHIERAERMGCAWWVPPPVLLPHLLKIARKRRLRGVLVAPLWQSHVSYQSLVDKKGRFIRAIRDYIVYEKNDKGAKRQFVEELKQKAGEEFGHHIEKLKMIPFEAKAKSTAAAYKAENDKRNAWISEKKLPVDESSFLLYLLDRAKQIGSSALAKISAAYQMANEGISAIGASFVSDLIKSKRREESLLKKTVVEVTVEDVQKITMLAMKEDSPEKDRDALLAILSFNVMLRASEAAEIKWAGVKQKDGMIEVHVEKAKNDQLRLGRSSFFNYEPGSDADILMCRWRLRTKGKCPYVFSHLNSSKKLSKGAISTLSTKMLAAIGKPGATHHCFRRGGANHMRRIGHSMEEIQCRGRWRSAAGLKAYLTDVPTAQGCLQLKGAEEKRKYNIQATAEEDNKEETELPESSKKRFRISVSPTKTIQPASTSRAQHKIVSQASSSSSIPHGRSATANKKTSLVLSPRAPRVQFDEDDSPRQID</sequence>
<feature type="transmembrane region" description="Helical" evidence="8">
    <location>
        <begin position="405"/>
        <end position="423"/>
    </location>
</feature>
<dbReference type="Gene3D" id="1.10.443.10">
    <property type="entry name" value="Intergrase catalytic core"/>
    <property type="match status" value="1"/>
</dbReference>
<dbReference type="Gene3D" id="3.10.10.10">
    <property type="entry name" value="HIV Type 1 Reverse Transcriptase, subunit A, domain 1"/>
    <property type="match status" value="1"/>
</dbReference>
<feature type="transmembrane region" description="Helical" evidence="8">
    <location>
        <begin position="864"/>
        <end position="883"/>
    </location>
</feature>
<keyword evidence="6" id="KW-0233">DNA recombination</keyword>
<dbReference type="PANTHER" id="PTHR23302:SF40">
    <property type="entry name" value="TRANSMEMBRANE CHANNEL-LIKE PROTEIN"/>
    <property type="match status" value="1"/>
</dbReference>
<evidence type="ECO:0000256" key="8">
    <source>
        <dbReference type="SAM" id="Phobius"/>
    </source>
</evidence>
<dbReference type="InterPro" id="IPR013762">
    <property type="entry name" value="Integrase-like_cat_sf"/>
</dbReference>
<feature type="compositionally biased region" description="Polar residues" evidence="7">
    <location>
        <begin position="2211"/>
        <end position="2233"/>
    </location>
</feature>
<protein>
    <recommendedName>
        <fullName evidence="9">Reverse transcriptase domain-containing protein</fullName>
    </recommendedName>
</protein>
<dbReference type="GO" id="GO:0005886">
    <property type="term" value="C:plasma membrane"/>
    <property type="evidence" value="ECO:0007669"/>
    <property type="project" value="InterPro"/>
</dbReference>
<feature type="transmembrane region" description="Helical" evidence="8">
    <location>
        <begin position="364"/>
        <end position="385"/>
    </location>
</feature>
<comment type="similarity">
    <text evidence="2">Belongs to the TMC family.</text>
</comment>
<dbReference type="CDD" id="cd03714">
    <property type="entry name" value="RT_DIRS1"/>
    <property type="match status" value="1"/>
</dbReference>
<dbReference type="OrthoDB" id="5831905at2759"/>
<dbReference type="SUPFAM" id="SSF56672">
    <property type="entry name" value="DNA/RNA polymerases"/>
    <property type="match status" value="1"/>
</dbReference>